<comment type="caution">
    <text evidence="1">The sequence shown here is derived from an EMBL/GenBank/DDBJ whole genome shotgun (WGS) entry which is preliminary data.</text>
</comment>
<evidence type="ECO:0000313" key="2">
    <source>
        <dbReference type="Proteomes" id="UP000011523"/>
    </source>
</evidence>
<accession>M0E489</accession>
<evidence type="ECO:0008006" key="3">
    <source>
        <dbReference type="Google" id="ProtNLM"/>
    </source>
</evidence>
<dbReference type="AlphaFoldDB" id="M0E489"/>
<sequence length="53" mass="5723">MVAMASEKSSGEMYRCASCDATFDDYVVLDDDSIAGTAACPECRQPSLRLARD</sequence>
<dbReference type="Proteomes" id="UP000011523">
    <property type="component" value="Unassembled WGS sequence"/>
</dbReference>
<evidence type="ECO:0000313" key="1">
    <source>
        <dbReference type="EMBL" id="ELZ41873.1"/>
    </source>
</evidence>
<name>M0E489_9EURY</name>
<protein>
    <recommendedName>
        <fullName evidence="3">Small CPxCG-related zinc finger protein</fullName>
    </recommendedName>
</protein>
<dbReference type="PATRIC" id="fig|1227485.3.peg.89"/>
<reference evidence="1 2" key="1">
    <citation type="journal article" date="2014" name="PLoS Genet.">
        <title>Phylogenetically driven sequencing of extremely halophilic archaea reveals strategies for static and dynamic osmo-response.</title>
        <authorList>
            <person name="Becker E.A."/>
            <person name="Seitzer P.M."/>
            <person name="Tritt A."/>
            <person name="Larsen D."/>
            <person name="Krusor M."/>
            <person name="Yao A.I."/>
            <person name="Wu D."/>
            <person name="Madern D."/>
            <person name="Eisen J.A."/>
            <person name="Darling A.E."/>
            <person name="Facciotti M.T."/>
        </authorList>
    </citation>
    <scope>NUCLEOTIDE SEQUENCE [LARGE SCALE GENOMIC DNA]</scope>
    <source>
        <strain evidence="1 2">DSM 14210</strain>
    </source>
</reference>
<organism evidence="1 2">
    <name type="scientific">Halorubrum tebenquichense DSM 14210</name>
    <dbReference type="NCBI Taxonomy" id="1227485"/>
    <lineage>
        <taxon>Archaea</taxon>
        <taxon>Methanobacteriati</taxon>
        <taxon>Methanobacteriota</taxon>
        <taxon>Stenosarchaea group</taxon>
        <taxon>Halobacteria</taxon>
        <taxon>Halobacteriales</taxon>
        <taxon>Haloferacaceae</taxon>
        <taxon>Halorubrum</taxon>
    </lineage>
</organism>
<gene>
    <name evidence="1" type="ORF">C472_00479</name>
</gene>
<proteinExistence type="predicted"/>
<dbReference type="EMBL" id="AOJD01000003">
    <property type="protein sequence ID" value="ELZ41873.1"/>
    <property type="molecule type" value="Genomic_DNA"/>
</dbReference>
<keyword evidence="2" id="KW-1185">Reference proteome</keyword>